<dbReference type="GO" id="GO:0003677">
    <property type="term" value="F:DNA binding"/>
    <property type="evidence" value="ECO:0007669"/>
    <property type="project" value="UniProtKB-KW"/>
</dbReference>
<evidence type="ECO:0000313" key="9">
    <source>
        <dbReference type="EMBL" id="KAJ4955588.1"/>
    </source>
</evidence>
<sequence>MGRTPCCQKVGLKKGRWTAEEDEILMKYIQTNGEGSWRSLPKNAGLLRCGKSCRLRWINYLRSDLKRGNITAEEENTIVKLHSSLGNRWSLIAAHLPGRTDNEIKNYWNSRLSRRIHYFRRCGDQSGLPSILMDSTKFGKRRAGRTARSAMRKKAIYTNMNSTSNAAVATSSIKKNGVNPSSEAAVCDRGLQSINGVIMEEEVSLNTDRILISFNEVMDAVDQGRESHDEVLKRNKGTTTSEEMENGIASSNGENGEWYCSSSSNMTGCFDDRCWVDWDWNAGFALAAAEDIDRSSSGTAMWANEGEEMMSWLWEEDDVLGAGITVEECEQQQPQSLAAWFLS</sequence>
<dbReference type="InterPro" id="IPR009057">
    <property type="entry name" value="Homeodomain-like_sf"/>
</dbReference>
<dbReference type="AlphaFoldDB" id="A0A9Q0GXD5"/>
<comment type="subcellular location">
    <subcellularLocation>
        <location evidence="1">Nucleus</location>
    </subcellularLocation>
</comment>
<dbReference type="PROSITE" id="PS50090">
    <property type="entry name" value="MYB_LIKE"/>
    <property type="match status" value="2"/>
</dbReference>
<evidence type="ECO:0000259" key="8">
    <source>
        <dbReference type="PROSITE" id="PS51294"/>
    </source>
</evidence>
<evidence type="ECO:0000256" key="3">
    <source>
        <dbReference type="ARBA" id="ARBA00023125"/>
    </source>
</evidence>
<dbReference type="InterPro" id="IPR015495">
    <property type="entry name" value="Myb_TF_plants"/>
</dbReference>
<accession>A0A9Q0GXD5</accession>
<dbReference type="SMART" id="SM00717">
    <property type="entry name" value="SANT"/>
    <property type="match status" value="2"/>
</dbReference>
<keyword evidence="2" id="KW-0805">Transcription regulation</keyword>
<feature type="domain" description="HTH myb-type" evidence="8">
    <location>
        <begin position="9"/>
        <end position="61"/>
    </location>
</feature>
<dbReference type="InterPro" id="IPR001005">
    <property type="entry name" value="SANT/Myb"/>
</dbReference>
<dbReference type="EMBL" id="JAMYWD010000011">
    <property type="protein sequence ID" value="KAJ4955588.1"/>
    <property type="molecule type" value="Genomic_DNA"/>
</dbReference>
<dbReference type="FunFam" id="1.10.10.60:FF:000121">
    <property type="entry name" value="Myb transcription factor"/>
    <property type="match status" value="1"/>
</dbReference>
<evidence type="ECO:0000256" key="4">
    <source>
        <dbReference type="ARBA" id="ARBA00023163"/>
    </source>
</evidence>
<dbReference type="CDD" id="cd00167">
    <property type="entry name" value="SANT"/>
    <property type="match status" value="2"/>
</dbReference>
<evidence type="ECO:0000256" key="5">
    <source>
        <dbReference type="ARBA" id="ARBA00023242"/>
    </source>
</evidence>
<dbReference type="Proteomes" id="UP001141806">
    <property type="component" value="Unassembled WGS sequence"/>
</dbReference>
<proteinExistence type="predicted"/>
<dbReference type="GO" id="GO:0005634">
    <property type="term" value="C:nucleus"/>
    <property type="evidence" value="ECO:0007669"/>
    <property type="project" value="UniProtKB-SubCell"/>
</dbReference>
<dbReference type="PANTHER" id="PTHR47999:SF6">
    <property type="entry name" value="MYB-RELATED PROTEIN P"/>
    <property type="match status" value="1"/>
</dbReference>
<dbReference type="Pfam" id="PF00249">
    <property type="entry name" value="Myb_DNA-binding"/>
    <property type="match status" value="2"/>
</dbReference>
<organism evidence="9 10">
    <name type="scientific">Protea cynaroides</name>
    <dbReference type="NCBI Taxonomy" id="273540"/>
    <lineage>
        <taxon>Eukaryota</taxon>
        <taxon>Viridiplantae</taxon>
        <taxon>Streptophyta</taxon>
        <taxon>Embryophyta</taxon>
        <taxon>Tracheophyta</taxon>
        <taxon>Spermatophyta</taxon>
        <taxon>Magnoliopsida</taxon>
        <taxon>Proteales</taxon>
        <taxon>Proteaceae</taxon>
        <taxon>Protea</taxon>
    </lineage>
</organism>
<feature type="region of interest" description="Disordered" evidence="6">
    <location>
        <begin position="225"/>
        <end position="250"/>
    </location>
</feature>
<evidence type="ECO:0000256" key="1">
    <source>
        <dbReference type="ARBA" id="ARBA00004123"/>
    </source>
</evidence>
<dbReference type="PROSITE" id="PS51294">
    <property type="entry name" value="HTH_MYB"/>
    <property type="match status" value="2"/>
</dbReference>
<dbReference type="InterPro" id="IPR017930">
    <property type="entry name" value="Myb_dom"/>
</dbReference>
<keyword evidence="10" id="KW-1185">Reference proteome</keyword>
<keyword evidence="3" id="KW-0238">DNA-binding</keyword>
<comment type="caution">
    <text evidence="9">The sequence shown here is derived from an EMBL/GenBank/DDBJ whole genome shotgun (WGS) entry which is preliminary data.</text>
</comment>
<gene>
    <name evidence="9" type="ORF">NE237_012371</name>
</gene>
<dbReference type="PANTHER" id="PTHR47999">
    <property type="entry name" value="TRANSCRIPTION FACTOR MYB8-RELATED-RELATED"/>
    <property type="match status" value="1"/>
</dbReference>
<dbReference type="Gene3D" id="1.10.10.60">
    <property type="entry name" value="Homeodomain-like"/>
    <property type="match status" value="2"/>
</dbReference>
<protein>
    <submittedName>
        <fullName evidence="9">Uncharacterized protein</fullName>
    </submittedName>
</protein>
<evidence type="ECO:0000256" key="2">
    <source>
        <dbReference type="ARBA" id="ARBA00023015"/>
    </source>
</evidence>
<evidence type="ECO:0000259" key="7">
    <source>
        <dbReference type="PROSITE" id="PS50090"/>
    </source>
</evidence>
<feature type="domain" description="HTH myb-type" evidence="8">
    <location>
        <begin position="62"/>
        <end position="116"/>
    </location>
</feature>
<feature type="domain" description="Myb-like" evidence="7">
    <location>
        <begin position="9"/>
        <end position="61"/>
    </location>
</feature>
<keyword evidence="5" id="KW-0539">Nucleus</keyword>
<name>A0A9Q0GXD5_9MAGN</name>
<dbReference type="OrthoDB" id="2143914at2759"/>
<reference evidence="9" key="1">
    <citation type="journal article" date="2023" name="Plant J.">
        <title>The genome of the king protea, Protea cynaroides.</title>
        <authorList>
            <person name="Chang J."/>
            <person name="Duong T.A."/>
            <person name="Schoeman C."/>
            <person name="Ma X."/>
            <person name="Roodt D."/>
            <person name="Barker N."/>
            <person name="Li Z."/>
            <person name="Van de Peer Y."/>
            <person name="Mizrachi E."/>
        </authorList>
    </citation>
    <scope>NUCLEOTIDE SEQUENCE</scope>
    <source>
        <tissue evidence="9">Young leaves</tissue>
    </source>
</reference>
<evidence type="ECO:0000313" key="10">
    <source>
        <dbReference type="Proteomes" id="UP001141806"/>
    </source>
</evidence>
<keyword evidence="4" id="KW-0804">Transcription</keyword>
<evidence type="ECO:0000256" key="6">
    <source>
        <dbReference type="SAM" id="MobiDB-lite"/>
    </source>
</evidence>
<feature type="domain" description="Myb-like" evidence="7">
    <location>
        <begin position="62"/>
        <end position="112"/>
    </location>
</feature>
<dbReference type="SUPFAM" id="SSF46689">
    <property type="entry name" value="Homeodomain-like"/>
    <property type="match status" value="1"/>
</dbReference>